<accession>A0A9P7S2M5</accession>
<dbReference type="Proteomes" id="UP001049176">
    <property type="component" value="Chromosome 4"/>
</dbReference>
<dbReference type="RefSeq" id="XP_043010759.1">
    <property type="nucleotide sequence ID" value="XM_043152673.1"/>
</dbReference>
<sequence>MSDTINSTKFLGAGLVYIRNQSGNYADAFVSKLSHDSGSDYWFSVPTSFDDPGAKWDRSDHDWEVIGFKDEGGKQVGFYVDLEKFTTYVTVHTVSQSGIQIVQVGP</sequence>
<proteinExistence type="predicted"/>
<name>A0A9P7S2M5_9AGAR</name>
<gene>
    <name evidence="1" type="ORF">E1B28_007892</name>
</gene>
<keyword evidence="2" id="KW-1185">Reference proteome</keyword>
<reference evidence="1" key="1">
    <citation type="journal article" date="2021" name="Genome Biol. Evol.">
        <title>The assembled and annotated genome of the fairy-ring fungus Marasmius oreades.</title>
        <authorList>
            <person name="Hiltunen M."/>
            <person name="Ament-Velasquez S.L."/>
            <person name="Johannesson H."/>
        </authorList>
    </citation>
    <scope>NUCLEOTIDE SEQUENCE</scope>
    <source>
        <strain evidence="1">03SP1</strain>
    </source>
</reference>
<comment type="caution">
    <text evidence="1">The sequence shown here is derived from an EMBL/GenBank/DDBJ whole genome shotgun (WGS) entry which is preliminary data.</text>
</comment>
<dbReference type="AlphaFoldDB" id="A0A9P7S2M5"/>
<organism evidence="1 2">
    <name type="scientific">Marasmius oreades</name>
    <name type="common">fairy-ring Marasmius</name>
    <dbReference type="NCBI Taxonomy" id="181124"/>
    <lineage>
        <taxon>Eukaryota</taxon>
        <taxon>Fungi</taxon>
        <taxon>Dikarya</taxon>
        <taxon>Basidiomycota</taxon>
        <taxon>Agaricomycotina</taxon>
        <taxon>Agaricomycetes</taxon>
        <taxon>Agaricomycetidae</taxon>
        <taxon>Agaricales</taxon>
        <taxon>Marasmiineae</taxon>
        <taxon>Marasmiaceae</taxon>
        <taxon>Marasmius</taxon>
    </lineage>
</organism>
<dbReference type="EMBL" id="CM032184">
    <property type="protein sequence ID" value="KAG7094289.1"/>
    <property type="molecule type" value="Genomic_DNA"/>
</dbReference>
<evidence type="ECO:0000313" key="2">
    <source>
        <dbReference type="Proteomes" id="UP001049176"/>
    </source>
</evidence>
<protein>
    <submittedName>
        <fullName evidence="1">Uncharacterized protein</fullName>
    </submittedName>
</protein>
<dbReference type="GeneID" id="66076968"/>
<dbReference type="KEGG" id="more:E1B28_007892"/>
<evidence type="ECO:0000313" key="1">
    <source>
        <dbReference type="EMBL" id="KAG7094289.1"/>
    </source>
</evidence>
<dbReference type="OrthoDB" id="2940489at2759"/>